<sequence length="81" mass="9565">MDMFYMRGTYWAQQPRETSILQTQLVTNLVSALQAYNNEVRKFPQHIMVFRGGVSEGEYQKHFFINMTSELKPSIPTKFWA</sequence>
<name>A0AAD4MHS4_9BILA</name>
<dbReference type="InterPro" id="IPR036397">
    <property type="entry name" value="RNaseH_sf"/>
</dbReference>
<protein>
    <submittedName>
        <fullName evidence="1">Nuclear RNAi defective-3 protein-like</fullName>
    </submittedName>
</protein>
<reference evidence="1" key="1">
    <citation type="submission" date="2022-01" db="EMBL/GenBank/DDBJ databases">
        <title>Genome Sequence Resource for Two Populations of Ditylenchus destructor, the Migratory Endoparasitic Phytonematode.</title>
        <authorList>
            <person name="Zhang H."/>
            <person name="Lin R."/>
            <person name="Xie B."/>
        </authorList>
    </citation>
    <scope>NUCLEOTIDE SEQUENCE</scope>
    <source>
        <strain evidence="1">BazhouSP</strain>
    </source>
</reference>
<dbReference type="Proteomes" id="UP001201812">
    <property type="component" value="Unassembled WGS sequence"/>
</dbReference>
<dbReference type="InterPro" id="IPR012337">
    <property type="entry name" value="RNaseH-like_sf"/>
</dbReference>
<comment type="caution">
    <text evidence="1">The sequence shown here is derived from an EMBL/GenBank/DDBJ whole genome shotgun (WGS) entry which is preliminary data.</text>
</comment>
<accession>A0AAD4MHS4</accession>
<dbReference type="EMBL" id="JAKKPZ010000732">
    <property type="protein sequence ID" value="KAI1692656.1"/>
    <property type="molecule type" value="Genomic_DNA"/>
</dbReference>
<gene>
    <name evidence="1" type="ORF">DdX_21142</name>
</gene>
<proteinExistence type="predicted"/>
<organism evidence="1 2">
    <name type="scientific">Ditylenchus destructor</name>
    <dbReference type="NCBI Taxonomy" id="166010"/>
    <lineage>
        <taxon>Eukaryota</taxon>
        <taxon>Metazoa</taxon>
        <taxon>Ecdysozoa</taxon>
        <taxon>Nematoda</taxon>
        <taxon>Chromadorea</taxon>
        <taxon>Rhabditida</taxon>
        <taxon>Tylenchina</taxon>
        <taxon>Tylenchomorpha</taxon>
        <taxon>Sphaerularioidea</taxon>
        <taxon>Anguinidae</taxon>
        <taxon>Anguininae</taxon>
        <taxon>Ditylenchus</taxon>
    </lineage>
</organism>
<dbReference type="Gene3D" id="3.30.420.10">
    <property type="entry name" value="Ribonuclease H-like superfamily/Ribonuclease H"/>
    <property type="match status" value="1"/>
</dbReference>
<dbReference type="AlphaFoldDB" id="A0AAD4MHS4"/>
<dbReference type="GO" id="GO:0003676">
    <property type="term" value="F:nucleic acid binding"/>
    <property type="evidence" value="ECO:0007669"/>
    <property type="project" value="InterPro"/>
</dbReference>
<dbReference type="SUPFAM" id="SSF53098">
    <property type="entry name" value="Ribonuclease H-like"/>
    <property type="match status" value="1"/>
</dbReference>
<evidence type="ECO:0000313" key="2">
    <source>
        <dbReference type="Proteomes" id="UP001201812"/>
    </source>
</evidence>
<keyword evidence="2" id="KW-1185">Reference proteome</keyword>
<evidence type="ECO:0000313" key="1">
    <source>
        <dbReference type="EMBL" id="KAI1692656.1"/>
    </source>
</evidence>